<dbReference type="PROSITE" id="PS50600">
    <property type="entry name" value="ULP_PROTEASE"/>
    <property type="match status" value="1"/>
</dbReference>
<evidence type="ECO:0000256" key="1">
    <source>
        <dbReference type="ARBA" id="ARBA00005234"/>
    </source>
</evidence>
<dbReference type="EMBL" id="CAMAPF010000073">
    <property type="protein sequence ID" value="CAH9092565.1"/>
    <property type="molecule type" value="Genomic_DNA"/>
</dbReference>
<evidence type="ECO:0000259" key="4">
    <source>
        <dbReference type="PROSITE" id="PS50600"/>
    </source>
</evidence>
<name>A0AAV0D9I1_9ASTE</name>
<dbReference type="GO" id="GO:0006508">
    <property type="term" value="P:proteolysis"/>
    <property type="evidence" value="ECO:0007669"/>
    <property type="project" value="UniProtKB-KW"/>
</dbReference>
<keyword evidence="6" id="KW-1185">Reference proteome</keyword>
<dbReference type="GO" id="GO:0008234">
    <property type="term" value="F:cysteine-type peptidase activity"/>
    <property type="evidence" value="ECO:0007669"/>
    <property type="project" value="InterPro"/>
</dbReference>
<dbReference type="Gene3D" id="3.40.395.10">
    <property type="entry name" value="Adenoviral Proteinase, Chain A"/>
    <property type="match status" value="1"/>
</dbReference>
<dbReference type="InterPro" id="IPR003653">
    <property type="entry name" value="Peptidase_C48_C"/>
</dbReference>
<keyword evidence="2" id="KW-0645">Protease</keyword>
<dbReference type="AlphaFoldDB" id="A0AAV0D9I1"/>
<evidence type="ECO:0000313" key="5">
    <source>
        <dbReference type="EMBL" id="CAH9092565.1"/>
    </source>
</evidence>
<dbReference type="Pfam" id="PF02902">
    <property type="entry name" value="Peptidase_C48"/>
    <property type="match status" value="1"/>
</dbReference>
<dbReference type="InterPro" id="IPR004242">
    <property type="entry name" value="Transposase_21"/>
</dbReference>
<dbReference type="PANTHER" id="PTHR10775">
    <property type="entry name" value="OS08G0208400 PROTEIN"/>
    <property type="match status" value="1"/>
</dbReference>
<reference evidence="5" key="1">
    <citation type="submission" date="2022-07" db="EMBL/GenBank/DDBJ databases">
        <authorList>
            <person name="Macas J."/>
            <person name="Novak P."/>
            <person name="Neumann P."/>
        </authorList>
    </citation>
    <scope>NUCLEOTIDE SEQUENCE</scope>
</reference>
<dbReference type="PANTHER" id="PTHR10775:SF182">
    <property type="entry name" value="TRANSPOSON, EN_SPM-LIKE, TRANSPOSASE-ASSOCIATED DOMAIN PROTEIN-RELATED"/>
    <property type="match status" value="1"/>
</dbReference>
<dbReference type="SUPFAM" id="SSF54001">
    <property type="entry name" value="Cysteine proteinases"/>
    <property type="match status" value="1"/>
</dbReference>
<dbReference type="Proteomes" id="UP001152523">
    <property type="component" value="Unassembled WGS sequence"/>
</dbReference>
<protein>
    <recommendedName>
        <fullName evidence="4">Ubiquitin-like protease family profile domain-containing protein</fullName>
    </recommendedName>
</protein>
<sequence>MDRSWIKEGNRLSAEYTNGVNNFIDFAMLNSDNRRSLRCPCKNCCNLDFHTPEQIKVHLLKVGFLESYVVWTRHGEIEKPTSYRSSESPFLHEQRETEDMLGDIYEQLGNNSNRFRELVEDSEKPLYSGSNHSKLSGLMLLFNIKGKFGLSDQGFTALLEALSTLFPADNCIPKSMYEAKKVMKVLGLDYQKIHACRNDCILFHKQYTDLEKCPTCGESRWKEKKNGAISSAHRIPTKVLWYFPPIPRFKRMFQSPKTAENMTWHANHRIKDGKLRHPADSPAWHHIDKMWPNFSEESRNLRLALSSDGVNPHSSMSSSYSCWPVQMVIYNLPPWLTMKRKFMMLSLLISGPKQPGNDLDVYLEPLIDDLKTLWDDGVDVYDAFKNETFKMRAVLMWTISDFPAYGNLSGCTVKGYFACPVCGPKTSSTWLKCSKKCVYMSHRRFLPSDHKFRDLKKVFNNKVEREGPPETLTGQDVLKIVEEIDYFNLHEKMIDDGGEMPVQFGTSAAIPCPKKQSEEAMTRRSQYIADLLGVGLVGQITLIPYNSGDHWVLVAIDIAFGNVYYLDSLGDIPPFDLQVIVDQGVKMYQASKSSRLKSNWIRVACPKQKGVTECGYFVMKYMRDIIADVSVLKKNFSAVKEYSEEDILQVREEWITYAASLLGAMG</sequence>
<proteinExistence type="inferred from homology"/>
<evidence type="ECO:0000256" key="3">
    <source>
        <dbReference type="ARBA" id="ARBA00022801"/>
    </source>
</evidence>
<evidence type="ECO:0000313" key="6">
    <source>
        <dbReference type="Proteomes" id="UP001152523"/>
    </source>
</evidence>
<accession>A0AAV0D9I1</accession>
<dbReference type="InterPro" id="IPR029480">
    <property type="entry name" value="Transpos_assoc"/>
</dbReference>
<dbReference type="InterPro" id="IPR038765">
    <property type="entry name" value="Papain-like_cys_pep_sf"/>
</dbReference>
<gene>
    <name evidence="5" type="ORF">CEPIT_LOCUS12155</name>
</gene>
<evidence type="ECO:0000256" key="2">
    <source>
        <dbReference type="ARBA" id="ARBA00022670"/>
    </source>
</evidence>
<dbReference type="Pfam" id="PF02992">
    <property type="entry name" value="Transposase_21"/>
    <property type="match status" value="1"/>
</dbReference>
<dbReference type="Pfam" id="PF13963">
    <property type="entry name" value="Transpos_assoc"/>
    <property type="match status" value="1"/>
</dbReference>
<keyword evidence="3" id="KW-0378">Hydrolase</keyword>
<comment type="similarity">
    <text evidence="1">Belongs to the peptidase C48 family.</text>
</comment>
<feature type="domain" description="Ubiquitin-like protease family profile" evidence="4">
    <location>
        <begin position="395"/>
        <end position="625"/>
    </location>
</feature>
<organism evidence="5 6">
    <name type="scientific">Cuscuta epithymum</name>
    <dbReference type="NCBI Taxonomy" id="186058"/>
    <lineage>
        <taxon>Eukaryota</taxon>
        <taxon>Viridiplantae</taxon>
        <taxon>Streptophyta</taxon>
        <taxon>Embryophyta</taxon>
        <taxon>Tracheophyta</taxon>
        <taxon>Spermatophyta</taxon>
        <taxon>Magnoliopsida</taxon>
        <taxon>eudicotyledons</taxon>
        <taxon>Gunneridae</taxon>
        <taxon>Pentapetalae</taxon>
        <taxon>asterids</taxon>
        <taxon>lamiids</taxon>
        <taxon>Solanales</taxon>
        <taxon>Convolvulaceae</taxon>
        <taxon>Cuscuteae</taxon>
        <taxon>Cuscuta</taxon>
        <taxon>Cuscuta subgen. Cuscuta</taxon>
    </lineage>
</organism>
<comment type="caution">
    <text evidence="5">The sequence shown here is derived from an EMBL/GenBank/DDBJ whole genome shotgun (WGS) entry which is preliminary data.</text>
</comment>